<comment type="caution">
    <text evidence="1">The sequence shown here is derived from an EMBL/GenBank/DDBJ whole genome shotgun (WGS) entry which is preliminary data.</text>
</comment>
<evidence type="ECO:0000313" key="1">
    <source>
        <dbReference type="EMBL" id="CAG8699349.1"/>
    </source>
</evidence>
<organism evidence="1 2">
    <name type="scientific">Ambispora gerdemannii</name>
    <dbReference type="NCBI Taxonomy" id="144530"/>
    <lineage>
        <taxon>Eukaryota</taxon>
        <taxon>Fungi</taxon>
        <taxon>Fungi incertae sedis</taxon>
        <taxon>Mucoromycota</taxon>
        <taxon>Glomeromycotina</taxon>
        <taxon>Glomeromycetes</taxon>
        <taxon>Archaeosporales</taxon>
        <taxon>Ambisporaceae</taxon>
        <taxon>Ambispora</taxon>
    </lineage>
</organism>
<feature type="non-terminal residue" evidence="1">
    <location>
        <position position="1"/>
    </location>
</feature>
<accession>A0A9N9N3X0</accession>
<protein>
    <submittedName>
        <fullName evidence="1">1056_t:CDS:1</fullName>
    </submittedName>
</protein>
<dbReference type="Proteomes" id="UP000789831">
    <property type="component" value="Unassembled WGS sequence"/>
</dbReference>
<reference evidence="1" key="1">
    <citation type="submission" date="2021-06" db="EMBL/GenBank/DDBJ databases">
        <authorList>
            <person name="Kallberg Y."/>
            <person name="Tangrot J."/>
            <person name="Rosling A."/>
        </authorList>
    </citation>
    <scope>NUCLEOTIDE SEQUENCE</scope>
    <source>
        <strain evidence="1">MT106</strain>
    </source>
</reference>
<dbReference type="EMBL" id="CAJVPL010017616">
    <property type="protein sequence ID" value="CAG8699349.1"/>
    <property type="molecule type" value="Genomic_DNA"/>
</dbReference>
<feature type="non-terminal residue" evidence="1">
    <location>
        <position position="60"/>
    </location>
</feature>
<keyword evidence="2" id="KW-1185">Reference proteome</keyword>
<dbReference type="AlphaFoldDB" id="A0A9N9N3X0"/>
<name>A0A9N9N3X0_9GLOM</name>
<evidence type="ECO:0000313" key="2">
    <source>
        <dbReference type="Proteomes" id="UP000789831"/>
    </source>
</evidence>
<gene>
    <name evidence="1" type="ORF">AGERDE_LOCUS13429</name>
</gene>
<proteinExistence type="predicted"/>
<sequence>DPDKDYEILDDSDDNYSYEELSDLSTISTSTTSNTINNSSEDPIYEFKFDKFALNRTKEF</sequence>